<dbReference type="InterPro" id="IPR011701">
    <property type="entry name" value="MFS"/>
</dbReference>
<feature type="compositionally biased region" description="Low complexity" evidence="3">
    <location>
        <begin position="35"/>
        <end position="45"/>
    </location>
</feature>
<feature type="transmembrane region" description="Helical" evidence="4">
    <location>
        <begin position="115"/>
        <end position="134"/>
    </location>
</feature>
<dbReference type="InterPro" id="IPR020846">
    <property type="entry name" value="MFS_dom"/>
</dbReference>
<dbReference type="InterPro" id="IPR050327">
    <property type="entry name" value="Proton-linked_MCT"/>
</dbReference>
<dbReference type="SUPFAM" id="SSF103473">
    <property type="entry name" value="MFS general substrate transporter"/>
    <property type="match status" value="1"/>
</dbReference>
<accession>A0AA38RTH3</accession>
<feature type="transmembrane region" description="Helical" evidence="4">
    <location>
        <begin position="175"/>
        <end position="197"/>
    </location>
</feature>
<gene>
    <name evidence="6" type="ORF">NKR23_g5660</name>
</gene>
<dbReference type="GO" id="GO:0016020">
    <property type="term" value="C:membrane"/>
    <property type="evidence" value="ECO:0007669"/>
    <property type="project" value="UniProtKB-SubCell"/>
</dbReference>
<proteinExistence type="inferred from homology"/>
<evidence type="ECO:0000256" key="2">
    <source>
        <dbReference type="ARBA" id="ARBA00006727"/>
    </source>
</evidence>
<dbReference type="EMBL" id="JANBVO010000015">
    <property type="protein sequence ID" value="KAJ9145098.1"/>
    <property type="molecule type" value="Genomic_DNA"/>
</dbReference>
<feature type="transmembrane region" description="Helical" evidence="4">
    <location>
        <begin position="203"/>
        <end position="226"/>
    </location>
</feature>
<evidence type="ECO:0000256" key="3">
    <source>
        <dbReference type="SAM" id="MobiDB-lite"/>
    </source>
</evidence>
<dbReference type="PROSITE" id="PS50850">
    <property type="entry name" value="MFS"/>
    <property type="match status" value="1"/>
</dbReference>
<evidence type="ECO:0000313" key="7">
    <source>
        <dbReference type="Proteomes" id="UP001174694"/>
    </source>
</evidence>
<feature type="transmembrane region" description="Helical" evidence="4">
    <location>
        <begin position="368"/>
        <end position="392"/>
    </location>
</feature>
<protein>
    <submittedName>
        <fullName evidence="6">Major facilitator superfamily transporter</fullName>
    </submittedName>
</protein>
<keyword evidence="4" id="KW-0812">Transmembrane</keyword>
<dbReference type="GO" id="GO:0022857">
    <property type="term" value="F:transmembrane transporter activity"/>
    <property type="evidence" value="ECO:0007669"/>
    <property type="project" value="InterPro"/>
</dbReference>
<dbReference type="Gene3D" id="1.20.1250.20">
    <property type="entry name" value="MFS general substrate transporter like domains"/>
    <property type="match status" value="2"/>
</dbReference>
<organism evidence="6 7">
    <name type="scientific">Pleurostoma richardsiae</name>
    <dbReference type="NCBI Taxonomy" id="41990"/>
    <lineage>
        <taxon>Eukaryota</taxon>
        <taxon>Fungi</taxon>
        <taxon>Dikarya</taxon>
        <taxon>Ascomycota</taxon>
        <taxon>Pezizomycotina</taxon>
        <taxon>Sordariomycetes</taxon>
        <taxon>Sordariomycetidae</taxon>
        <taxon>Calosphaeriales</taxon>
        <taxon>Pleurostomataceae</taxon>
        <taxon>Pleurostoma</taxon>
    </lineage>
</organism>
<feature type="domain" description="Major facilitator superfamily (MFS) profile" evidence="5">
    <location>
        <begin position="277"/>
        <end position="468"/>
    </location>
</feature>
<evidence type="ECO:0000256" key="1">
    <source>
        <dbReference type="ARBA" id="ARBA00004141"/>
    </source>
</evidence>
<evidence type="ECO:0000256" key="4">
    <source>
        <dbReference type="SAM" id="Phobius"/>
    </source>
</evidence>
<name>A0AA38RTH3_9PEZI</name>
<feature type="transmembrane region" description="Helical" evidence="4">
    <location>
        <begin position="238"/>
        <end position="258"/>
    </location>
</feature>
<dbReference type="InterPro" id="IPR036259">
    <property type="entry name" value="MFS_trans_sf"/>
</dbReference>
<comment type="subcellular location">
    <subcellularLocation>
        <location evidence="1">Membrane</location>
        <topology evidence="1">Multi-pass membrane protein</topology>
    </subcellularLocation>
</comment>
<feature type="transmembrane region" description="Helical" evidence="4">
    <location>
        <begin position="437"/>
        <end position="455"/>
    </location>
</feature>
<sequence>MESGSESSSSEQPNLPDREIEKTQADPEKRASGNDPGSESPSPTDSETEDASVLASCERGRPTTASGIPDGGLEAWLQALGSCIVMIETWGIVNSFGVFQSYYETDVLASSSSSSISWIGSLQASLLMLVGVISGPLYDAGYFRHLVFAGLILIVFGMFMTSLCAAYWQVLLAQGICVGVGMGLAFVPSTAVLAQWFHRRRALALGCASAGSPIGGIVFPIVFIRLQPTLGFAWATRVISFILLAISVIPIVLMRTRVPPTHKARALIDRSALHDAPFVLVVVASFFTFMTLYVAYFYLQVFDESKRISSQGFAPYTVTLLNAGSTVGRVAPNYIADKAGALNVHIACAIATTALLFGWMGIRSMGSLVVFALLYGCFSGGIVAVMPAVVMTMSPDVGRVGVRIGMLFMLTGIAVLIGTPIAGIILGPSSEVDWPGVMWYSAGALLMGTLVYLAARATLYRQKGGWKA</sequence>
<feature type="compositionally biased region" description="Low complexity" evidence="3">
    <location>
        <begin position="1"/>
        <end position="11"/>
    </location>
</feature>
<dbReference type="PANTHER" id="PTHR11360">
    <property type="entry name" value="MONOCARBOXYLATE TRANSPORTER"/>
    <property type="match status" value="1"/>
</dbReference>
<dbReference type="Pfam" id="PF07690">
    <property type="entry name" value="MFS_1"/>
    <property type="match status" value="1"/>
</dbReference>
<comment type="similarity">
    <text evidence="2">Belongs to the major facilitator superfamily. Monocarboxylate porter (TC 2.A.1.13) family.</text>
</comment>
<feature type="transmembrane region" description="Helical" evidence="4">
    <location>
        <begin position="342"/>
        <end position="362"/>
    </location>
</feature>
<keyword evidence="4" id="KW-0472">Membrane</keyword>
<reference evidence="6" key="1">
    <citation type="submission" date="2022-07" db="EMBL/GenBank/DDBJ databases">
        <title>Fungi with potential for degradation of polypropylene.</title>
        <authorList>
            <person name="Gostincar C."/>
        </authorList>
    </citation>
    <scope>NUCLEOTIDE SEQUENCE</scope>
    <source>
        <strain evidence="6">EXF-13308</strain>
    </source>
</reference>
<feature type="region of interest" description="Disordered" evidence="3">
    <location>
        <begin position="1"/>
        <end position="66"/>
    </location>
</feature>
<dbReference type="PANTHER" id="PTHR11360:SF234">
    <property type="entry name" value="MFS-TYPE TRANSPORTER DBAD-RELATED"/>
    <property type="match status" value="1"/>
</dbReference>
<feature type="compositionally biased region" description="Basic and acidic residues" evidence="3">
    <location>
        <begin position="16"/>
        <end position="32"/>
    </location>
</feature>
<evidence type="ECO:0000259" key="5">
    <source>
        <dbReference type="PROSITE" id="PS50850"/>
    </source>
</evidence>
<keyword evidence="7" id="KW-1185">Reference proteome</keyword>
<keyword evidence="4" id="KW-1133">Transmembrane helix</keyword>
<feature type="transmembrane region" description="Helical" evidence="4">
    <location>
        <begin position="404"/>
        <end position="425"/>
    </location>
</feature>
<feature type="transmembrane region" description="Helical" evidence="4">
    <location>
        <begin position="146"/>
        <end position="168"/>
    </location>
</feature>
<dbReference type="AlphaFoldDB" id="A0AA38RTH3"/>
<dbReference type="Proteomes" id="UP001174694">
    <property type="component" value="Unassembled WGS sequence"/>
</dbReference>
<comment type="caution">
    <text evidence="6">The sequence shown here is derived from an EMBL/GenBank/DDBJ whole genome shotgun (WGS) entry which is preliminary data.</text>
</comment>
<evidence type="ECO:0000313" key="6">
    <source>
        <dbReference type="EMBL" id="KAJ9145098.1"/>
    </source>
</evidence>
<feature type="transmembrane region" description="Helical" evidence="4">
    <location>
        <begin position="278"/>
        <end position="299"/>
    </location>
</feature>